<dbReference type="AlphaFoldDB" id="Q5YGP6"/>
<keyword evidence="5" id="KW-0067">ATP-binding</keyword>
<dbReference type="SUPFAM" id="SSF63501">
    <property type="entry name" value="Frizzled cysteine-rich domain"/>
    <property type="match status" value="1"/>
</dbReference>
<dbReference type="Gene3D" id="1.10.2000.10">
    <property type="entry name" value="Frizzled cysteine-rich domain"/>
    <property type="match status" value="1"/>
</dbReference>
<dbReference type="InterPro" id="IPR020067">
    <property type="entry name" value="Frizzled_dom"/>
</dbReference>
<dbReference type="GO" id="GO:0005615">
    <property type="term" value="C:extracellular space"/>
    <property type="evidence" value="ECO:0007669"/>
    <property type="project" value="TreeGrafter"/>
</dbReference>
<dbReference type="PANTHER" id="PTHR24261:SF7">
    <property type="entry name" value="KRINGLE DOMAIN-CONTAINING PROTEIN"/>
    <property type="match status" value="1"/>
</dbReference>
<evidence type="ECO:0000256" key="7">
    <source>
        <dbReference type="PROSITE-ProRule" id="PRU00121"/>
    </source>
</evidence>
<dbReference type="CDD" id="cd00108">
    <property type="entry name" value="KR"/>
    <property type="match status" value="1"/>
</dbReference>
<evidence type="ECO:0000256" key="1">
    <source>
        <dbReference type="ARBA" id="ARBA00004479"/>
    </source>
</evidence>
<keyword evidence="6 7" id="KW-1015">Disulfide bond</keyword>
<dbReference type="Gene3D" id="2.40.20.10">
    <property type="entry name" value="Plasminogen Kringle 4"/>
    <property type="match status" value="1"/>
</dbReference>
<dbReference type="InterPro" id="IPR038178">
    <property type="entry name" value="Kringle_sf"/>
</dbReference>
<comment type="caution">
    <text evidence="7">Lacks conserved residue(s) required for the propagation of feature annotation.</text>
</comment>
<dbReference type="EMBL" id="AY507144">
    <property type="protein sequence ID" value="AAS83462.1"/>
    <property type="molecule type" value="mRNA"/>
</dbReference>
<keyword evidence="2" id="KW-0597">Phosphoprotein</keyword>
<keyword evidence="4" id="KW-0547">Nucleotide-binding</keyword>
<dbReference type="PROSITE" id="PS00021">
    <property type="entry name" value="KRINGLE_1"/>
    <property type="match status" value="1"/>
</dbReference>
<proteinExistence type="evidence at transcript level"/>
<organism evidence="11">
    <name type="scientific">Rhizostoma pulmo</name>
    <name type="common">Barrel jellyfish</name>
    <dbReference type="NCBI Taxonomy" id="269554"/>
    <lineage>
        <taxon>Eukaryota</taxon>
        <taxon>Metazoa</taxon>
        <taxon>Cnidaria</taxon>
        <taxon>Scyphozoa</taxon>
        <taxon>Rhizostomeae</taxon>
        <taxon>Rhizostomatidae</taxon>
        <taxon>Rhizostoma</taxon>
    </lineage>
</organism>
<keyword evidence="8" id="KW-0732">Signal</keyword>
<dbReference type="GO" id="GO:0005524">
    <property type="term" value="F:ATP binding"/>
    <property type="evidence" value="ECO:0007669"/>
    <property type="project" value="UniProtKB-KW"/>
</dbReference>
<dbReference type="GO" id="GO:0004175">
    <property type="term" value="F:endopeptidase activity"/>
    <property type="evidence" value="ECO:0007669"/>
    <property type="project" value="TreeGrafter"/>
</dbReference>
<dbReference type="GO" id="GO:0016020">
    <property type="term" value="C:membrane"/>
    <property type="evidence" value="ECO:0007669"/>
    <property type="project" value="UniProtKB-SubCell"/>
</dbReference>
<sequence length="264" mass="29662">MAKAIVAMLLLFFTNVEMTISSAVPAKMVQLLREKVPLNIEFCRLAMGYSETAKINFMQQTNQSLVQQDRLFKALLTLSKFGCSELTEAYTCATYAPPVIAPYGALPPCRSLCKNVKGNCDALTTAMAKHLANGECKMTTEGGDYRGKVSQTFDGVKCQAWDTQEPHRHSVTAKTHPNDGLESNYCRNPDGESKGPWCYTTSGRRWDYCAVPKCKVQFYCNYFPEPSENQGCVDYTYNRKEAKLELLVRGNPRARIDPWAIPEY</sequence>
<dbReference type="GO" id="GO:0005102">
    <property type="term" value="F:signaling receptor binding"/>
    <property type="evidence" value="ECO:0007669"/>
    <property type="project" value="TreeGrafter"/>
</dbReference>
<dbReference type="PRINTS" id="PR00018">
    <property type="entry name" value="KRINGLE"/>
</dbReference>
<dbReference type="SMR" id="Q5YGP6"/>
<evidence type="ECO:0000259" key="9">
    <source>
        <dbReference type="PROSITE" id="PS50038"/>
    </source>
</evidence>
<keyword evidence="3 7" id="KW-0420">Kringle</keyword>
<dbReference type="SUPFAM" id="SSF57440">
    <property type="entry name" value="Kringle-like"/>
    <property type="match status" value="1"/>
</dbReference>
<evidence type="ECO:0000256" key="3">
    <source>
        <dbReference type="ARBA" id="ARBA00022572"/>
    </source>
</evidence>
<dbReference type="InterPro" id="IPR036790">
    <property type="entry name" value="Frizzled_dom_sf"/>
</dbReference>
<comment type="subcellular location">
    <subcellularLocation>
        <location evidence="1">Membrane</location>
        <topology evidence="1">Single-pass type I membrane protein</topology>
    </subcellularLocation>
</comment>
<dbReference type="Pfam" id="PF00051">
    <property type="entry name" value="Kringle"/>
    <property type="match status" value="1"/>
</dbReference>
<feature type="chain" id="PRO_5004264282" evidence="8">
    <location>
        <begin position="19"/>
        <end position="264"/>
    </location>
</feature>
<reference evidence="11" key="1">
    <citation type="journal article" date="2004" name="J. Biol. Chem.">
        <title>New class of blue animal pigments based on Frizzled and Kringle protein domains.</title>
        <authorList>
            <person name="Bulina M.E."/>
            <person name="Lukyanov K.A."/>
            <person name="Yampolsky I.V."/>
            <person name="Chudakov D.M."/>
            <person name="Staroverov D.B."/>
            <person name="Shcheglov A.S."/>
            <person name="Gurskaya N.G."/>
            <person name="Lukyanov S."/>
        </authorList>
    </citation>
    <scope>NUCLEOTIDE SEQUENCE</scope>
</reference>
<dbReference type="InterPro" id="IPR018056">
    <property type="entry name" value="Kringle_CS"/>
</dbReference>
<dbReference type="PROSITE" id="PS50038">
    <property type="entry name" value="FZ"/>
    <property type="match status" value="1"/>
</dbReference>
<dbReference type="InterPro" id="IPR000001">
    <property type="entry name" value="Kringle"/>
</dbReference>
<evidence type="ECO:0000256" key="6">
    <source>
        <dbReference type="ARBA" id="ARBA00023157"/>
    </source>
</evidence>
<feature type="domain" description="FZ" evidence="9">
    <location>
        <begin position="37"/>
        <end position="189"/>
    </location>
</feature>
<dbReference type="CDD" id="cd07066">
    <property type="entry name" value="CRD_FZ"/>
    <property type="match status" value="1"/>
</dbReference>
<feature type="signal peptide" evidence="8">
    <location>
        <begin position="1"/>
        <end position="18"/>
    </location>
</feature>
<dbReference type="InterPro" id="IPR050759">
    <property type="entry name" value="Serine_protease_kringle"/>
</dbReference>
<evidence type="ECO:0000256" key="2">
    <source>
        <dbReference type="ARBA" id="ARBA00022553"/>
    </source>
</evidence>
<protein>
    <submittedName>
        <fullName evidence="11">Blue pigment protein</fullName>
    </submittedName>
</protein>
<dbReference type="SMART" id="SM00130">
    <property type="entry name" value="KR"/>
    <property type="match status" value="1"/>
</dbReference>
<evidence type="ECO:0000256" key="4">
    <source>
        <dbReference type="ARBA" id="ARBA00022741"/>
    </source>
</evidence>
<feature type="disulfide bond" evidence="7">
    <location>
        <begin position="186"/>
        <end position="209"/>
    </location>
</feature>
<evidence type="ECO:0000259" key="10">
    <source>
        <dbReference type="PROSITE" id="PS50070"/>
    </source>
</evidence>
<feature type="domain" description="Kringle" evidence="10">
    <location>
        <begin position="141"/>
        <end position="214"/>
    </location>
</feature>
<evidence type="ECO:0000256" key="5">
    <source>
        <dbReference type="ARBA" id="ARBA00022840"/>
    </source>
</evidence>
<evidence type="ECO:0000313" key="11">
    <source>
        <dbReference type="EMBL" id="AAS83462.1"/>
    </source>
</evidence>
<dbReference type="PANTHER" id="PTHR24261">
    <property type="entry name" value="PLASMINOGEN-RELATED"/>
    <property type="match status" value="1"/>
</dbReference>
<dbReference type="Pfam" id="PF01392">
    <property type="entry name" value="Fz"/>
    <property type="match status" value="1"/>
</dbReference>
<dbReference type="InterPro" id="IPR013806">
    <property type="entry name" value="Kringle-like"/>
</dbReference>
<dbReference type="PROSITE" id="PS50070">
    <property type="entry name" value="KRINGLE_2"/>
    <property type="match status" value="1"/>
</dbReference>
<accession>Q5YGP6</accession>
<name>Q5YGP6_RHIPL</name>
<evidence type="ECO:0000256" key="8">
    <source>
        <dbReference type="SAM" id="SignalP"/>
    </source>
</evidence>